<dbReference type="AlphaFoldDB" id="A0A9Q0J5F5"/>
<protein>
    <recommendedName>
        <fullName evidence="4">CCHC-type domain-containing protein</fullName>
    </recommendedName>
</protein>
<dbReference type="InterPro" id="IPR040256">
    <property type="entry name" value="At4g02000-like"/>
</dbReference>
<evidence type="ECO:0000313" key="3">
    <source>
        <dbReference type="Proteomes" id="UP001141552"/>
    </source>
</evidence>
<dbReference type="PANTHER" id="PTHR31286:SF99">
    <property type="entry name" value="DUF4283 DOMAIN-CONTAINING PROTEIN"/>
    <property type="match status" value="1"/>
</dbReference>
<feature type="region of interest" description="Disordered" evidence="1">
    <location>
        <begin position="225"/>
        <end position="277"/>
    </location>
</feature>
<feature type="compositionally biased region" description="Pro residues" evidence="1">
    <location>
        <begin position="36"/>
        <end position="58"/>
    </location>
</feature>
<feature type="region of interest" description="Disordered" evidence="1">
    <location>
        <begin position="30"/>
        <end position="121"/>
    </location>
</feature>
<dbReference type="EMBL" id="JAKUCV010006000">
    <property type="protein sequence ID" value="KAJ4829049.1"/>
    <property type="molecule type" value="Genomic_DNA"/>
</dbReference>
<dbReference type="Proteomes" id="UP001141552">
    <property type="component" value="Unassembled WGS sequence"/>
</dbReference>
<feature type="compositionally biased region" description="Polar residues" evidence="1">
    <location>
        <begin position="440"/>
        <end position="451"/>
    </location>
</feature>
<feature type="compositionally biased region" description="Low complexity" evidence="1">
    <location>
        <begin position="92"/>
        <end position="114"/>
    </location>
</feature>
<name>A0A9Q0J5F5_9ROSI</name>
<accession>A0A9Q0J5F5</accession>
<feature type="compositionally biased region" description="Basic and acidic residues" evidence="1">
    <location>
        <begin position="461"/>
        <end position="471"/>
    </location>
</feature>
<keyword evidence="3" id="KW-1185">Reference proteome</keyword>
<gene>
    <name evidence="2" type="ORF">Tsubulata_004381</name>
</gene>
<feature type="region of interest" description="Disordered" evidence="1">
    <location>
        <begin position="440"/>
        <end position="495"/>
    </location>
</feature>
<evidence type="ECO:0000313" key="2">
    <source>
        <dbReference type="EMBL" id="KAJ4829049.1"/>
    </source>
</evidence>
<reference evidence="2" key="1">
    <citation type="submission" date="2022-02" db="EMBL/GenBank/DDBJ databases">
        <authorList>
            <person name="Henning P.M."/>
            <person name="McCubbin A.G."/>
            <person name="Shore J.S."/>
        </authorList>
    </citation>
    <scope>NUCLEOTIDE SEQUENCE</scope>
    <source>
        <strain evidence="2">F60SS</strain>
        <tissue evidence="2">Leaves</tissue>
    </source>
</reference>
<sequence length="495" mass="53460">MLLFSSSTSASPFISLSPNRDLSFNLSSLINQTATSPPPPPQLLLPPPPSSTKPPQPPQSQQAPSASQSLNLCSSPLYQGVPRHKTSHRCSSTRSAPRTGRSSAPAPSPTSAARPPCPSRCTTPGNRSCIAFLRRTRRPLLPLTNTCKQLKKGPRTTQHKDTRCHDARPTESCCQQLSRPAFKLNIAAIDGHKRDNHSRPTARRSSSMVSGFRFINRSEFYEREEAKGESFQSGDGVEAKTGTPASATTKAPAQGDVAGGGEGGGGGGGSGLKTRGRWRRRQKLRTVILSSKLTTKDHTDYLHALTSAPWSIYGNALCVMPWSHDFRPESGFVDRAVVWVQFPDLPVNKYQSRILKTLGNLVGSTVRIDSKMESQSRAQFAKVAVSVDLKKPLKGIVRLDGISFKLECEGLPQICFTCGEYGHSSIVCSYHSQVGKDSTTVQAMPSTSDSSAAGHPSCVSDGRKHGKKDEAVGEWMVVTKKSRKPGQRQGSQSLA</sequence>
<feature type="compositionally biased region" description="Gly residues" evidence="1">
    <location>
        <begin position="257"/>
        <end position="271"/>
    </location>
</feature>
<evidence type="ECO:0008006" key="4">
    <source>
        <dbReference type="Google" id="ProtNLM"/>
    </source>
</evidence>
<comment type="caution">
    <text evidence="2">The sequence shown here is derived from an EMBL/GenBank/DDBJ whole genome shotgun (WGS) entry which is preliminary data.</text>
</comment>
<dbReference type="PANTHER" id="PTHR31286">
    <property type="entry name" value="GLYCINE-RICH CELL WALL STRUCTURAL PROTEIN 1.8-LIKE"/>
    <property type="match status" value="1"/>
</dbReference>
<evidence type="ECO:0000256" key="1">
    <source>
        <dbReference type="SAM" id="MobiDB-lite"/>
    </source>
</evidence>
<proteinExistence type="predicted"/>
<feature type="compositionally biased region" description="Low complexity" evidence="1">
    <location>
        <begin position="59"/>
        <end position="69"/>
    </location>
</feature>
<organism evidence="2 3">
    <name type="scientific">Turnera subulata</name>
    <dbReference type="NCBI Taxonomy" id="218843"/>
    <lineage>
        <taxon>Eukaryota</taxon>
        <taxon>Viridiplantae</taxon>
        <taxon>Streptophyta</taxon>
        <taxon>Embryophyta</taxon>
        <taxon>Tracheophyta</taxon>
        <taxon>Spermatophyta</taxon>
        <taxon>Magnoliopsida</taxon>
        <taxon>eudicotyledons</taxon>
        <taxon>Gunneridae</taxon>
        <taxon>Pentapetalae</taxon>
        <taxon>rosids</taxon>
        <taxon>fabids</taxon>
        <taxon>Malpighiales</taxon>
        <taxon>Passifloraceae</taxon>
        <taxon>Turnera</taxon>
    </lineage>
</organism>
<reference evidence="2" key="2">
    <citation type="journal article" date="2023" name="Plants (Basel)">
        <title>Annotation of the Turnera subulata (Passifloraceae) Draft Genome Reveals the S-Locus Evolved after the Divergence of Turneroideae from Passifloroideae in a Stepwise Manner.</title>
        <authorList>
            <person name="Henning P.M."/>
            <person name="Roalson E.H."/>
            <person name="Mir W."/>
            <person name="McCubbin A.G."/>
            <person name="Shore J.S."/>
        </authorList>
    </citation>
    <scope>NUCLEOTIDE SEQUENCE</scope>
    <source>
        <strain evidence="2">F60SS</strain>
    </source>
</reference>